<gene>
    <name evidence="1" type="ORF">NIES592_20115</name>
</gene>
<evidence type="ECO:0008006" key="3">
    <source>
        <dbReference type="Google" id="ProtNLM"/>
    </source>
</evidence>
<dbReference type="InterPro" id="IPR016084">
    <property type="entry name" value="Haem_Oase-like_multi-hlx"/>
</dbReference>
<organism evidence="1 2">
    <name type="scientific">Fischerella major NIES-592</name>
    <dbReference type="NCBI Taxonomy" id="210994"/>
    <lineage>
        <taxon>Bacteria</taxon>
        <taxon>Bacillati</taxon>
        <taxon>Cyanobacteriota</taxon>
        <taxon>Cyanophyceae</taxon>
        <taxon>Nostocales</taxon>
        <taxon>Hapalosiphonaceae</taxon>
        <taxon>Fischerella</taxon>
    </lineage>
</organism>
<comment type="caution">
    <text evidence="1">The sequence shown here is derived from an EMBL/GenBank/DDBJ whole genome shotgun (WGS) entry which is preliminary data.</text>
</comment>
<evidence type="ECO:0000313" key="2">
    <source>
        <dbReference type="Proteomes" id="UP000186391"/>
    </source>
</evidence>
<dbReference type="AlphaFoldDB" id="A0A1U7GV41"/>
<dbReference type="EMBL" id="MRCA01000015">
    <property type="protein sequence ID" value="OKH11861.1"/>
    <property type="molecule type" value="Genomic_DNA"/>
</dbReference>
<proteinExistence type="predicted"/>
<name>A0A1U7GV41_9CYAN</name>
<accession>A0A1U7GV41</accession>
<protein>
    <recommendedName>
        <fullName evidence="3">TenA family transcriptional regulator</fullName>
    </recommendedName>
</protein>
<keyword evidence="2" id="KW-1185">Reference proteome</keyword>
<dbReference type="OrthoDB" id="516500at2"/>
<reference evidence="1 2" key="1">
    <citation type="submission" date="2016-11" db="EMBL/GenBank/DDBJ databases">
        <title>Draft Genome Sequences of Nine Cyanobacterial Strains from Diverse Habitats.</title>
        <authorList>
            <person name="Zhu T."/>
            <person name="Hou S."/>
            <person name="Lu X."/>
            <person name="Hess W.R."/>
        </authorList>
    </citation>
    <scope>NUCLEOTIDE SEQUENCE [LARGE SCALE GENOMIC DNA]</scope>
    <source>
        <strain evidence="1 2">NIES-592</strain>
    </source>
</reference>
<sequence length="240" mass="27788">MQNQDIGMKFSRFLDEIYQMHLPSKHSFFACLAKFSPEKLCSPNLLGNLYIRYQAACHATRVMVYFVPHLDSPALRVRKLRIISDDDSLKDSDTHHYQLSRAFRNMGAELLIADEDFGSLDDLQKKLDPMTADFVSLVQNIYPKSLGPWCVIEMFADDWMRALMNSLSHSFPLIKEEPYFAECFSQGVEERHAQEARELTKFILMRSPELLTPTMEGAKMMATGLDRFWFGLEKLLRDSQ</sequence>
<dbReference type="Gene3D" id="1.20.910.10">
    <property type="entry name" value="Heme oxygenase-like"/>
    <property type="match status" value="1"/>
</dbReference>
<evidence type="ECO:0000313" key="1">
    <source>
        <dbReference type="EMBL" id="OKH11861.1"/>
    </source>
</evidence>
<dbReference type="Proteomes" id="UP000186391">
    <property type="component" value="Unassembled WGS sequence"/>
</dbReference>